<dbReference type="Pfam" id="PF07704">
    <property type="entry name" value="PSK_trans_fac"/>
    <property type="match status" value="1"/>
</dbReference>
<reference evidence="1 2" key="1">
    <citation type="journal article" date="2014" name="Nature">
        <title>An environmental bacterial taxon with a large and distinct metabolic repertoire.</title>
        <authorList>
            <person name="Wilson M.C."/>
            <person name="Mori T."/>
            <person name="Ruckert C."/>
            <person name="Uria A.R."/>
            <person name="Helf M.J."/>
            <person name="Takada K."/>
            <person name="Gernert C."/>
            <person name="Steffens U.A."/>
            <person name="Heycke N."/>
            <person name="Schmitt S."/>
            <person name="Rinke C."/>
            <person name="Helfrich E.J."/>
            <person name="Brachmann A.O."/>
            <person name="Gurgui C."/>
            <person name="Wakimoto T."/>
            <person name="Kracht M."/>
            <person name="Crusemann M."/>
            <person name="Hentschel U."/>
            <person name="Abe I."/>
            <person name="Matsunaga S."/>
            <person name="Kalinowski J."/>
            <person name="Takeyama H."/>
            <person name="Piel J."/>
        </authorList>
    </citation>
    <scope>NUCLEOTIDE SEQUENCE [LARGE SCALE GENOMIC DNA]</scope>
    <source>
        <strain evidence="2">TSY1</strain>
    </source>
</reference>
<dbReference type="Proteomes" id="UP000019141">
    <property type="component" value="Unassembled WGS sequence"/>
</dbReference>
<dbReference type="HOGENOM" id="CLU_165457_4_0_7"/>
<evidence type="ECO:0000313" key="1">
    <source>
        <dbReference type="EMBL" id="ETW99151.1"/>
    </source>
</evidence>
<proteinExistence type="predicted"/>
<dbReference type="InterPro" id="IPR011660">
    <property type="entry name" value="VapB-like"/>
</dbReference>
<organism evidence="1 2">
    <name type="scientific">Entotheonella factor</name>
    <dbReference type="NCBI Taxonomy" id="1429438"/>
    <lineage>
        <taxon>Bacteria</taxon>
        <taxon>Pseudomonadati</taxon>
        <taxon>Nitrospinota/Tectimicrobiota group</taxon>
        <taxon>Candidatus Tectimicrobiota</taxon>
        <taxon>Candidatus Entotheonellia</taxon>
        <taxon>Candidatus Entotheonellales</taxon>
        <taxon>Candidatus Entotheonellaceae</taxon>
        <taxon>Candidatus Entotheonella</taxon>
    </lineage>
</organism>
<dbReference type="EMBL" id="AZHW01000478">
    <property type="protein sequence ID" value="ETW99151.1"/>
    <property type="molecule type" value="Genomic_DNA"/>
</dbReference>
<evidence type="ECO:0008006" key="3">
    <source>
        <dbReference type="Google" id="ProtNLM"/>
    </source>
</evidence>
<name>W4LP16_ENTF1</name>
<sequence>MEITTSLNIKNDEAYRLATQRAQLTGETLTKAVTIALKERLEREKKQRNRAGVANALMQVARHCNARPILDNRSPEAILGYDKYGLPN</sequence>
<accession>W4LP16</accession>
<gene>
    <name evidence="1" type="ORF">ETSY1_16090</name>
</gene>
<comment type="caution">
    <text evidence="1">The sequence shown here is derived from an EMBL/GenBank/DDBJ whole genome shotgun (WGS) entry which is preliminary data.</text>
</comment>
<evidence type="ECO:0000313" key="2">
    <source>
        <dbReference type="Proteomes" id="UP000019141"/>
    </source>
</evidence>
<dbReference type="AlphaFoldDB" id="W4LP16"/>
<protein>
    <recommendedName>
        <fullName evidence="3">Antitoxin</fullName>
    </recommendedName>
</protein>
<keyword evidence="2" id="KW-1185">Reference proteome</keyword>